<dbReference type="GO" id="GO:0016410">
    <property type="term" value="F:N-acyltransferase activity"/>
    <property type="evidence" value="ECO:0007669"/>
    <property type="project" value="InterPro"/>
</dbReference>
<reference evidence="10" key="2">
    <citation type="journal article" date="2021" name="PeerJ">
        <title>Extensive microbial diversity within the chicken gut microbiome revealed by metagenomics and culture.</title>
        <authorList>
            <person name="Gilroy R."/>
            <person name="Ravi A."/>
            <person name="Getino M."/>
            <person name="Pursley I."/>
            <person name="Horton D.L."/>
            <person name="Alikhan N.F."/>
            <person name="Baker D."/>
            <person name="Gharbi K."/>
            <person name="Hall N."/>
            <person name="Watson M."/>
            <person name="Adriaenssens E.M."/>
            <person name="Foster-Nyarko E."/>
            <person name="Jarju S."/>
            <person name="Secka A."/>
            <person name="Antonio M."/>
            <person name="Oren A."/>
            <person name="Chaudhuri R.R."/>
            <person name="La Ragione R."/>
            <person name="Hildebrand F."/>
            <person name="Pallen M.J."/>
        </authorList>
    </citation>
    <scope>NUCLEOTIDE SEQUENCE</scope>
    <source>
        <strain evidence="10">3924</strain>
    </source>
</reference>
<evidence type="ECO:0000313" key="11">
    <source>
        <dbReference type="Proteomes" id="UP000712007"/>
    </source>
</evidence>
<dbReference type="NCBIfam" id="TIGR01853">
    <property type="entry name" value="lipid_A_lpxD"/>
    <property type="match status" value="1"/>
</dbReference>
<keyword evidence="2 7" id="KW-0441">Lipid A biosynthesis</keyword>
<dbReference type="Gene3D" id="3.40.1390.10">
    <property type="entry name" value="MurE/MurF, N-terminal domain"/>
    <property type="match status" value="1"/>
</dbReference>
<keyword evidence="5 7" id="KW-0443">Lipid metabolism</keyword>
<protein>
    <recommendedName>
        <fullName evidence="7">UDP-3-O-acylglucosamine N-acyltransferase</fullName>
        <ecNumber evidence="7">2.3.1.191</ecNumber>
    </recommendedName>
</protein>
<dbReference type="CDD" id="cd03352">
    <property type="entry name" value="LbH_LpxD"/>
    <property type="match status" value="1"/>
</dbReference>
<evidence type="ECO:0000256" key="6">
    <source>
        <dbReference type="ARBA" id="ARBA00023315"/>
    </source>
</evidence>
<keyword evidence="3 7" id="KW-0808">Transferase</keyword>
<keyword evidence="6 7" id="KW-0012">Acyltransferase</keyword>
<dbReference type="Proteomes" id="UP000712007">
    <property type="component" value="Unassembled WGS sequence"/>
</dbReference>
<name>A0A940IEC3_9BACT</name>
<comment type="function">
    <text evidence="7">Catalyzes the N-acylation of UDP-3-O-acylglucosamine using 3-hydroxyacyl-ACP as the acyl donor. Is involved in the biosynthesis of lipid A, a phosphorylated glycolipid that anchors the lipopolysaccharide to the outer membrane of the cell.</text>
</comment>
<reference evidence="10" key="1">
    <citation type="submission" date="2020-10" db="EMBL/GenBank/DDBJ databases">
        <authorList>
            <person name="Gilroy R."/>
        </authorList>
    </citation>
    <scope>NUCLEOTIDE SEQUENCE</scope>
    <source>
        <strain evidence="10">3924</strain>
    </source>
</reference>
<evidence type="ECO:0000313" key="10">
    <source>
        <dbReference type="EMBL" id="MBO8439484.1"/>
    </source>
</evidence>
<dbReference type="AlphaFoldDB" id="A0A940IEC3"/>
<comment type="catalytic activity">
    <reaction evidence="7">
        <text>a UDP-3-O-[(3R)-3-hydroxyacyl]-alpha-D-glucosamine + a (3R)-hydroxyacyl-[ACP] = a UDP-2-N,3-O-bis[(3R)-3-hydroxyacyl]-alpha-D-glucosamine + holo-[ACP] + H(+)</text>
        <dbReference type="Rhea" id="RHEA:53836"/>
        <dbReference type="Rhea" id="RHEA-COMP:9685"/>
        <dbReference type="Rhea" id="RHEA-COMP:9945"/>
        <dbReference type="ChEBI" id="CHEBI:15378"/>
        <dbReference type="ChEBI" id="CHEBI:64479"/>
        <dbReference type="ChEBI" id="CHEBI:78827"/>
        <dbReference type="ChEBI" id="CHEBI:137740"/>
        <dbReference type="ChEBI" id="CHEBI:137748"/>
        <dbReference type="EC" id="2.3.1.191"/>
    </reaction>
</comment>
<dbReference type="InterPro" id="IPR007691">
    <property type="entry name" value="LpxD"/>
</dbReference>
<dbReference type="SUPFAM" id="SSF51161">
    <property type="entry name" value="Trimeric LpxA-like enzymes"/>
    <property type="match status" value="1"/>
</dbReference>
<keyword evidence="8" id="KW-0175">Coiled coil</keyword>
<dbReference type="NCBIfam" id="NF002060">
    <property type="entry name" value="PRK00892.1"/>
    <property type="match status" value="1"/>
</dbReference>
<evidence type="ECO:0000256" key="3">
    <source>
        <dbReference type="ARBA" id="ARBA00022679"/>
    </source>
</evidence>
<dbReference type="Pfam" id="PF04613">
    <property type="entry name" value="LpxD"/>
    <property type="match status" value="1"/>
</dbReference>
<evidence type="ECO:0000256" key="7">
    <source>
        <dbReference type="HAMAP-Rule" id="MF_00523"/>
    </source>
</evidence>
<evidence type="ECO:0000259" key="9">
    <source>
        <dbReference type="Pfam" id="PF04613"/>
    </source>
</evidence>
<evidence type="ECO:0000256" key="2">
    <source>
        <dbReference type="ARBA" id="ARBA00022556"/>
    </source>
</evidence>
<accession>A0A940IEC3</accession>
<evidence type="ECO:0000256" key="5">
    <source>
        <dbReference type="ARBA" id="ARBA00023098"/>
    </source>
</evidence>
<proteinExistence type="inferred from homology"/>
<dbReference type="Gene3D" id="2.160.10.10">
    <property type="entry name" value="Hexapeptide repeat proteins"/>
    <property type="match status" value="1"/>
</dbReference>
<dbReference type="InterPro" id="IPR020573">
    <property type="entry name" value="UDP_GlcNAc_AcTrfase_non-rep"/>
</dbReference>
<evidence type="ECO:0000256" key="8">
    <source>
        <dbReference type="SAM" id="Coils"/>
    </source>
</evidence>
<dbReference type="PANTHER" id="PTHR43378:SF2">
    <property type="entry name" value="UDP-3-O-ACYLGLUCOSAMINE N-ACYLTRANSFERASE 1, MITOCHONDRIAL-RELATED"/>
    <property type="match status" value="1"/>
</dbReference>
<dbReference type="PANTHER" id="PTHR43378">
    <property type="entry name" value="UDP-3-O-ACYLGLUCOSAMINE N-ACYLTRANSFERASE"/>
    <property type="match status" value="1"/>
</dbReference>
<keyword evidence="1 7" id="KW-0444">Lipid biosynthesis</keyword>
<dbReference type="EC" id="2.3.1.191" evidence="7"/>
<gene>
    <name evidence="7 10" type="primary">lpxD</name>
    <name evidence="10" type="ORF">IAC51_02420</name>
</gene>
<dbReference type="GO" id="GO:0016020">
    <property type="term" value="C:membrane"/>
    <property type="evidence" value="ECO:0007669"/>
    <property type="project" value="GOC"/>
</dbReference>
<evidence type="ECO:0000256" key="1">
    <source>
        <dbReference type="ARBA" id="ARBA00022516"/>
    </source>
</evidence>
<sequence length="346" mass="37290">MEFTAQQIADYLHGSIEGDRDVRLSELSKIEEGRPGTLTFLSNPKYTHYIYSTKASAVLVDEDFVPEHPVEATLIRVPSAYQALAQLLTLVDSLKPKKHGVHEKAVVASSAKIGENVYIAPYAVVGENVVIGDNSKIYPHVHLDDGVRVGADCTLYAGVAVYENCVIGNRCIIHAGAVIGADGFGFAPDAEGHYHKIPQIGNVLLEDDVEIGANTTVDRATMGSTVVRRGVKIDNLNQVAHNVEIGEDTVMAAQSGIAGSSKLGRRCVVAGQVGFAGHIHVADGSTFGAQTGVPSSIRDEGQIWQGYPAMPVGTFRRMAVVQKQLPDLLKTVQQLERRIKELEKEQ</sequence>
<comment type="subunit">
    <text evidence="7">Homotrimer.</text>
</comment>
<dbReference type="InterPro" id="IPR001451">
    <property type="entry name" value="Hexapep"/>
</dbReference>
<keyword evidence="4 7" id="KW-0677">Repeat</keyword>
<organism evidence="10 11">
    <name type="scientific">Candidatus Aphodosoma intestinipullorum</name>
    <dbReference type="NCBI Taxonomy" id="2840674"/>
    <lineage>
        <taxon>Bacteria</taxon>
        <taxon>Pseudomonadati</taxon>
        <taxon>Bacteroidota</taxon>
        <taxon>Bacteroidia</taxon>
        <taxon>Bacteroidales</taxon>
        <taxon>Candidatus Aphodosoma</taxon>
    </lineage>
</organism>
<feature type="domain" description="UDP-3-O-[3-hydroxymyristoyl] glucosamine N-acyltransferase non-repeat region" evidence="9">
    <location>
        <begin position="21"/>
        <end position="90"/>
    </location>
</feature>
<dbReference type="GO" id="GO:0103118">
    <property type="term" value="F:UDP-3-O-[(3R)-3-hydroxyacyl]-glucosamine N-acyltransferase activity"/>
    <property type="evidence" value="ECO:0007669"/>
    <property type="project" value="UniProtKB-EC"/>
</dbReference>
<dbReference type="GO" id="GO:0009245">
    <property type="term" value="P:lipid A biosynthetic process"/>
    <property type="evidence" value="ECO:0007669"/>
    <property type="project" value="UniProtKB-UniRule"/>
</dbReference>
<evidence type="ECO:0000256" key="4">
    <source>
        <dbReference type="ARBA" id="ARBA00022737"/>
    </source>
</evidence>
<comment type="pathway">
    <text evidence="7">Bacterial outer membrane biogenesis; LPS lipid A biosynthesis.</text>
</comment>
<dbReference type="InterPro" id="IPR011004">
    <property type="entry name" value="Trimer_LpxA-like_sf"/>
</dbReference>
<dbReference type="EMBL" id="JADIMV010000044">
    <property type="protein sequence ID" value="MBO8439484.1"/>
    <property type="molecule type" value="Genomic_DNA"/>
</dbReference>
<comment type="caution">
    <text evidence="10">The sequence shown here is derived from an EMBL/GenBank/DDBJ whole genome shotgun (WGS) entry which is preliminary data.</text>
</comment>
<comment type="similarity">
    <text evidence="7">Belongs to the transferase hexapeptide repeat family. LpxD subfamily.</text>
</comment>
<feature type="coiled-coil region" evidence="8">
    <location>
        <begin position="318"/>
        <end position="345"/>
    </location>
</feature>
<dbReference type="HAMAP" id="MF_00523">
    <property type="entry name" value="LpxD"/>
    <property type="match status" value="1"/>
</dbReference>
<feature type="active site" description="Proton acceptor" evidence="7">
    <location>
        <position position="241"/>
    </location>
</feature>
<dbReference type="Pfam" id="PF00132">
    <property type="entry name" value="Hexapep"/>
    <property type="match status" value="2"/>
</dbReference>